<evidence type="ECO:0000313" key="2">
    <source>
        <dbReference type="EMBL" id="MBS2097554.1"/>
    </source>
</evidence>
<evidence type="ECO:0000259" key="1">
    <source>
        <dbReference type="Pfam" id="PF20409"/>
    </source>
</evidence>
<dbReference type="Proteomes" id="UP000708576">
    <property type="component" value="Unassembled WGS sequence"/>
</dbReference>
<dbReference type="SUPFAM" id="SSF54427">
    <property type="entry name" value="NTF2-like"/>
    <property type="match status" value="1"/>
</dbReference>
<name>A0ABS5JSM8_9BACT</name>
<keyword evidence="3" id="KW-1185">Reference proteome</keyword>
<feature type="domain" description="SnoaL-like" evidence="1">
    <location>
        <begin position="12"/>
        <end position="123"/>
    </location>
</feature>
<dbReference type="PANTHER" id="PTHR34003:SF2">
    <property type="entry name" value="SNOAL-LIKE DOMAIN-CONTAINING PROTEIN"/>
    <property type="match status" value="1"/>
</dbReference>
<dbReference type="EMBL" id="JAGUCO010000002">
    <property type="protein sequence ID" value="MBS2097554.1"/>
    <property type="molecule type" value="Genomic_DNA"/>
</dbReference>
<evidence type="ECO:0000313" key="3">
    <source>
        <dbReference type="Proteomes" id="UP000708576"/>
    </source>
</evidence>
<dbReference type="InterPro" id="IPR046860">
    <property type="entry name" value="SnoaL_5"/>
</dbReference>
<dbReference type="RefSeq" id="WP_212214109.1">
    <property type="nucleotide sequence ID" value="NZ_JAGUCO010000002.1"/>
</dbReference>
<sequence length="125" mass="15064">MLKLDLKNMAIDERVKRLNTMIEERQILQAFEKFYAEDVTLQDNENDPLIGKDICRKKQEEFVTGILDYKKAKARNTLISNNISVVEWDMDYTHEEWGHRSLKMITVQRWNTEGEIINEKYYYNR</sequence>
<dbReference type="Gene3D" id="3.10.450.50">
    <property type="match status" value="1"/>
</dbReference>
<reference evidence="2 3" key="1">
    <citation type="journal article" date="2015" name="Int. J. Syst. Evol. Microbiol.">
        <title>Carboxylicivirga linearis sp. nov., isolated from a sea cucumber culture pond.</title>
        <authorList>
            <person name="Wang F.Q."/>
            <person name="Zhou Y.X."/>
            <person name="Lin X.Z."/>
            <person name="Chen G.J."/>
            <person name="Du Z.J."/>
        </authorList>
    </citation>
    <scope>NUCLEOTIDE SEQUENCE [LARGE SCALE GENOMIC DNA]</scope>
    <source>
        <strain evidence="2 3">FB218</strain>
    </source>
</reference>
<organism evidence="2 3">
    <name type="scientific">Carboxylicivirga linearis</name>
    <dbReference type="NCBI Taxonomy" id="1628157"/>
    <lineage>
        <taxon>Bacteria</taxon>
        <taxon>Pseudomonadati</taxon>
        <taxon>Bacteroidota</taxon>
        <taxon>Bacteroidia</taxon>
        <taxon>Marinilabiliales</taxon>
        <taxon>Marinilabiliaceae</taxon>
        <taxon>Carboxylicivirga</taxon>
    </lineage>
</organism>
<comment type="caution">
    <text evidence="2">The sequence shown here is derived from an EMBL/GenBank/DDBJ whole genome shotgun (WGS) entry which is preliminary data.</text>
</comment>
<dbReference type="Pfam" id="PF20409">
    <property type="entry name" value="SnoaL_5"/>
    <property type="match status" value="1"/>
</dbReference>
<gene>
    <name evidence="2" type="ORF">KEM10_04635</name>
</gene>
<dbReference type="InterPro" id="IPR032710">
    <property type="entry name" value="NTF2-like_dom_sf"/>
</dbReference>
<dbReference type="PANTHER" id="PTHR34003">
    <property type="entry name" value="BLL2395 PROTEIN"/>
    <property type="match status" value="1"/>
</dbReference>
<proteinExistence type="predicted"/>
<protein>
    <recommendedName>
        <fullName evidence="1">SnoaL-like domain-containing protein</fullName>
    </recommendedName>
</protein>
<accession>A0ABS5JSM8</accession>